<dbReference type="EMBL" id="DYVY01000021">
    <property type="protein sequence ID" value="HJF93345.1"/>
    <property type="molecule type" value="Genomic_DNA"/>
</dbReference>
<dbReference type="InterPro" id="IPR051552">
    <property type="entry name" value="HptR"/>
</dbReference>
<evidence type="ECO:0000259" key="12">
    <source>
        <dbReference type="PROSITE" id="PS50110"/>
    </source>
</evidence>
<dbReference type="PROSITE" id="PS01124">
    <property type="entry name" value="HTH_ARAC_FAMILY_2"/>
    <property type="match status" value="1"/>
</dbReference>
<evidence type="ECO:0000256" key="3">
    <source>
        <dbReference type="ARBA" id="ARBA00022490"/>
    </source>
</evidence>
<evidence type="ECO:0000256" key="4">
    <source>
        <dbReference type="ARBA" id="ARBA00022553"/>
    </source>
</evidence>
<keyword evidence="4 10" id="KW-0597">Phosphoprotein</keyword>
<keyword evidence="8" id="KW-0804">Transcription</keyword>
<accession>A0A921HYV7</accession>
<comment type="caution">
    <text evidence="13">The sequence shown here is derived from an EMBL/GenBank/DDBJ whole genome shotgun (WGS) entry which is preliminary data.</text>
</comment>
<dbReference type="Pfam" id="PF12833">
    <property type="entry name" value="HTH_18"/>
    <property type="match status" value="1"/>
</dbReference>
<reference evidence="13" key="2">
    <citation type="submission" date="2021-09" db="EMBL/GenBank/DDBJ databases">
        <authorList>
            <person name="Gilroy R."/>
        </authorList>
    </citation>
    <scope>NUCLEOTIDE SEQUENCE</scope>
    <source>
        <strain evidence="13">ChiSjej5B23-16112</strain>
    </source>
</reference>
<evidence type="ECO:0000256" key="9">
    <source>
        <dbReference type="ARBA" id="ARBA00024867"/>
    </source>
</evidence>
<dbReference type="Proteomes" id="UP000769156">
    <property type="component" value="Unassembled WGS sequence"/>
</dbReference>
<comment type="function">
    <text evidence="9">May play the central regulatory role in sporulation. It may be an element of the effector pathway responsible for the activation of sporulation genes in response to nutritional stress. Spo0A may act in concert with spo0H (a sigma factor) to control the expression of some genes that are critical to the sporulation process.</text>
</comment>
<dbReference type="GO" id="GO:0000160">
    <property type="term" value="P:phosphorelay signal transduction system"/>
    <property type="evidence" value="ECO:0007669"/>
    <property type="project" value="UniProtKB-KW"/>
</dbReference>
<dbReference type="SUPFAM" id="SSF46689">
    <property type="entry name" value="Homeodomain-like"/>
    <property type="match status" value="2"/>
</dbReference>
<dbReference type="InterPro" id="IPR018060">
    <property type="entry name" value="HTH_AraC"/>
</dbReference>
<reference evidence="13" key="1">
    <citation type="journal article" date="2021" name="PeerJ">
        <title>Extensive microbial diversity within the chicken gut microbiome revealed by metagenomics and culture.</title>
        <authorList>
            <person name="Gilroy R."/>
            <person name="Ravi A."/>
            <person name="Getino M."/>
            <person name="Pursley I."/>
            <person name="Horton D.L."/>
            <person name="Alikhan N.F."/>
            <person name="Baker D."/>
            <person name="Gharbi K."/>
            <person name="Hall N."/>
            <person name="Watson M."/>
            <person name="Adriaenssens E.M."/>
            <person name="Foster-Nyarko E."/>
            <person name="Jarju S."/>
            <person name="Secka A."/>
            <person name="Antonio M."/>
            <person name="Oren A."/>
            <person name="Chaudhuri R.R."/>
            <person name="La Ragione R."/>
            <person name="Hildebrand F."/>
            <person name="Pallen M.J."/>
        </authorList>
    </citation>
    <scope>NUCLEOTIDE SEQUENCE</scope>
    <source>
        <strain evidence="13">ChiSjej5B23-16112</strain>
    </source>
</reference>
<sequence>MKIVIVEDEAAIRNGLAGLLPKISPDYEVAGTASDGMEGLAVIREQQPDLVILDIRMTGMDGLTMLRTLRDEGNVCRAVVLSAYSDFDYARTAIELGVESYLLKPVKVKELKAVLSLAEKHIRQEEDEKVRYTPKKAFLSALTGTEEMDPYVKKKLEEEYGLLADGHIGIFIIWLGGEYGKYEEEVGRALTPLGERSGYFSLCTLAREKRQLVLAALYRVQDREKATEYLRKAAAPMLSGLTGGKAVMALAWCGGLKEFHETAVKLCGALDYSLAEGTGKLIVYEERDADVQIFKYPLETETMTKQAVLQSDGELRRCVRNFLGYCRKGRFRPREVKEGCFRYFNTICHTAEEYGRRVPDAAEMSRRMEQILEAVTWDQIREIFDRLLDMLEENIGGKMEEESLLVRKARKMILEYYSQGITLEEIASKLGVSDEYLSTRLKKETGNTFTEIIKNVRMERIKELLVSTNMKLGQIADAAGYSDPKYMSRIFREEVGMLPLEYRKMHL</sequence>
<dbReference type="GO" id="GO:0005737">
    <property type="term" value="C:cytoplasm"/>
    <property type="evidence" value="ECO:0007669"/>
    <property type="project" value="UniProtKB-SubCell"/>
</dbReference>
<dbReference type="InterPro" id="IPR011006">
    <property type="entry name" value="CheY-like_superfamily"/>
</dbReference>
<dbReference type="PANTHER" id="PTHR42713:SF3">
    <property type="entry name" value="TRANSCRIPTIONAL REGULATORY PROTEIN HPTR"/>
    <property type="match status" value="1"/>
</dbReference>
<dbReference type="SMART" id="SM00342">
    <property type="entry name" value="HTH_ARAC"/>
    <property type="match status" value="1"/>
</dbReference>
<gene>
    <name evidence="13" type="ORF">K8V82_00945</name>
</gene>
<evidence type="ECO:0000256" key="7">
    <source>
        <dbReference type="ARBA" id="ARBA00023125"/>
    </source>
</evidence>
<keyword evidence="6" id="KW-0805">Transcription regulation</keyword>
<protein>
    <recommendedName>
        <fullName evidence="2">Stage 0 sporulation protein A homolog</fullName>
    </recommendedName>
</protein>
<keyword evidence="3" id="KW-0963">Cytoplasm</keyword>
<proteinExistence type="predicted"/>
<dbReference type="Pfam" id="PF00072">
    <property type="entry name" value="Response_reg"/>
    <property type="match status" value="1"/>
</dbReference>
<dbReference type="AlphaFoldDB" id="A0A921HYV7"/>
<evidence type="ECO:0000256" key="5">
    <source>
        <dbReference type="ARBA" id="ARBA00023012"/>
    </source>
</evidence>
<evidence type="ECO:0000313" key="13">
    <source>
        <dbReference type="EMBL" id="HJF93345.1"/>
    </source>
</evidence>
<evidence type="ECO:0000256" key="1">
    <source>
        <dbReference type="ARBA" id="ARBA00004496"/>
    </source>
</evidence>
<name>A0A921HYV7_9FIRM</name>
<evidence type="ECO:0000256" key="8">
    <source>
        <dbReference type="ARBA" id="ARBA00023163"/>
    </source>
</evidence>
<feature type="domain" description="Response regulatory" evidence="12">
    <location>
        <begin position="2"/>
        <end position="119"/>
    </location>
</feature>
<dbReference type="Gene3D" id="1.10.10.60">
    <property type="entry name" value="Homeodomain-like"/>
    <property type="match status" value="2"/>
</dbReference>
<dbReference type="InterPro" id="IPR001789">
    <property type="entry name" value="Sig_transdc_resp-reg_receiver"/>
</dbReference>
<evidence type="ECO:0000259" key="11">
    <source>
        <dbReference type="PROSITE" id="PS01124"/>
    </source>
</evidence>
<dbReference type="CDD" id="cd17536">
    <property type="entry name" value="REC_YesN-like"/>
    <property type="match status" value="1"/>
</dbReference>
<evidence type="ECO:0000313" key="14">
    <source>
        <dbReference type="Proteomes" id="UP000769156"/>
    </source>
</evidence>
<feature type="domain" description="HTH araC/xylS-type" evidence="11">
    <location>
        <begin position="407"/>
        <end position="505"/>
    </location>
</feature>
<keyword evidence="7" id="KW-0238">DNA-binding</keyword>
<feature type="modified residue" description="4-aspartylphosphate" evidence="10">
    <location>
        <position position="54"/>
    </location>
</feature>
<dbReference type="SMART" id="SM00448">
    <property type="entry name" value="REC"/>
    <property type="match status" value="1"/>
</dbReference>
<dbReference type="SUPFAM" id="SSF52172">
    <property type="entry name" value="CheY-like"/>
    <property type="match status" value="1"/>
</dbReference>
<organism evidence="13 14">
    <name type="scientific">Lachnoclostridium phocaeense</name>
    <dbReference type="NCBI Taxonomy" id="1871021"/>
    <lineage>
        <taxon>Bacteria</taxon>
        <taxon>Bacillati</taxon>
        <taxon>Bacillota</taxon>
        <taxon>Clostridia</taxon>
        <taxon>Lachnospirales</taxon>
        <taxon>Lachnospiraceae</taxon>
    </lineage>
</organism>
<dbReference type="GO" id="GO:0043565">
    <property type="term" value="F:sequence-specific DNA binding"/>
    <property type="evidence" value="ECO:0007669"/>
    <property type="project" value="InterPro"/>
</dbReference>
<dbReference type="PANTHER" id="PTHR42713">
    <property type="entry name" value="HISTIDINE KINASE-RELATED"/>
    <property type="match status" value="1"/>
</dbReference>
<dbReference type="GO" id="GO:0003700">
    <property type="term" value="F:DNA-binding transcription factor activity"/>
    <property type="evidence" value="ECO:0007669"/>
    <property type="project" value="InterPro"/>
</dbReference>
<keyword evidence="5" id="KW-0902">Two-component regulatory system</keyword>
<dbReference type="InterPro" id="IPR009057">
    <property type="entry name" value="Homeodomain-like_sf"/>
</dbReference>
<evidence type="ECO:0000256" key="10">
    <source>
        <dbReference type="PROSITE-ProRule" id="PRU00169"/>
    </source>
</evidence>
<dbReference type="Gene3D" id="3.40.50.2300">
    <property type="match status" value="1"/>
</dbReference>
<evidence type="ECO:0000256" key="6">
    <source>
        <dbReference type="ARBA" id="ARBA00023015"/>
    </source>
</evidence>
<dbReference type="PROSITE" id="PS50110">
    <property type="entry name" value="RESPONSE_REGULATORY"/>
    <property type="match status" value="1"/>
</dbReference>
<comment type="subcellular location">
    <subcellularLocation>
        <location evidence="1">Cytoplasm</location>
    </subcellularLocation>
</comment>
<evidence type="ECO:0000256" key="2">
    <source>
        <dbReference type="ARBA" id="ARBA00018672"/>
    </source>
</evidence>